<dbReference type="Proteomes" id="UP000068137">
    <property type="component" value="Chromosome"/>
</dbReference>
<gene>
    <name evidence="2" type="ORF">AL705_03565</name>
</gene>
<dbReference type="NCBIfam" id="TIGR01383">
    <property type="entry name" value="not_thiJ"/>
    <property type="match status" value="1"/>
</dbReference>
<name>A0A0M4MC09_9ACTN</name>
<dbReference type="PATRIC" id="fig|1528099.3.peg.690"/>
<dbReference type="PANTHER" id="PTHR48094:SF12">
    <property type="entry name" value="PARKINSON DISEASE PROTEIN 7 HOMOLOG"/>
    <property type="match status" value="1"/>
</dbReference>
<dbReference type="InterPro" id="IPR029062">
    <property type="entry name" value="Class_I_gatase-like"/>
</dbReference>
<dbReference type="PANTHER" id="PTHR48094">
    <property type="entry name" value="PROTEIN/NUCLEIC ACID DEGLYCASE DJ-1-RELATED"/>
    <property type="match status" value="1"/>
</dbReference>
<dbReference type="KEGG" id="cbq:AL705_03565"/>
<dbReference type="Pfam" id="PF01965">
    <property type="entry name" value="DJ-1_PfpI"/>
    <property type="match status" value="1"/>
</dbReference>
<dbReference type="InterPro" id="IPR050325">
    <property type="entry name" value="Prot/Nucl_acid_deglycase"/>
</dbReference>
<evidence type="ECO:0000313" key="2">
    <source>
        <dbReference type="EMBL" id="ALE18887.1"/>
    </source>
</evidence>
<proteinExistence type="predicted"/>
<evidence type="ECO:0000313" key="3">
    <source>
        <dbReference type="Proteomes" id="UP000068137"/>
    </source>
</evidence>
<dbReference type="GeneID" id="84894672"/>
<dbReference type="OrthoDB" id="9792284at2"/>
<dbReference type="InterPro" id="IPR002818">
    <property type="entry name" value="DJ-1/PfpI"/>
</dbReference>
<evidence type="ECO:0000259" key="1">
    <source>
        <dbReference type="Pfam" id="PF01965"/>
    </source>
</evidence>
<dbReference type="SUPFAM" id="SSF52317">
    <property type="entry name" value="Class I glutamine amidotransferase-like"/>
    <property type="match status" value="1"/>
</dbReference>
<dbReference type="AlphaFoldDB" id="A0A0M4MC09"/>
<organism evidence="2 3">
    <name type="scientific">Lawsonella clevelandensis</name>
    <dbReference type="NCBI Taxonomy" id="1528099"/>
    <lineage>
        <taxon>Bacteria</taxon>
        <taxon>Bacillati</taxon>
        <taxon>Actinomycetota</taxon>
        <taxon>Actinomycetes</taxon>
        <taxon>Mycobacteriales</taxon>
        <taxon>Lawsonellaceae</taxon>
        <taxon>Lawsonella</taxon>
    </lineage>
</organism>
<accession>A0A0M4MC09</accession>
<reference evidence="2 3" key="1">
    <citation type="journal article" date="2015" name="Genome Announc.">
        <title>Complete Genome Sequences for Two Strains of a Novel Fastidious, Partially Acid-Fast, Gram-Positive Corynebacterineae Bacterium, Derived from Human Clinical Samples.</title>
        <authorList>
            <person name="Nicholson A.C."/>
            <person name="Bell M."/>
            <person name="Humrighouse B.W."/>
            <person name="McQuiston J.R."/>
        </authorList>
    </citation>
    <scope>NUCLEOTIDE SEQUENCE [LARGE SCALE GENOMIC DNA]</scope>
    <source>
        <strain evidence="2 3">X1698</strain>
    </source>
</reference>
<dbReference type="GO" id="GO:0005737">
    <property type="term" value="C:cytoplasm"/>
    <property type="evidence" value="ECO:0007669"/>
    <property type="project" value="TreeGrafter"/>
</dbReference>
<dbReference type="InterPro" id="IPR006287">
    <property type="entry name" value="DJ-1"/>
</dbReference>
<dbReference type="Gene3D" id="3.40.50.880">
    <property type="match status" value="1"/>
</dbReference>
<sequence>MTTAVVVLIDGFEEIEALATVDILRRGGVDVTTASLTDSQVVTGGHNIPVQADAMFADVDVQGADVLIIPGGTTAFDEHDGLKKEVVARADADKYVAAICAAPMVLGGLGLLKGKNATCYPGFEKYCEGAVILDAPAVVDGKVITGHGPGWALEFALSILAEVVSVEKAAEVRSGLLLDGPNIP</sequence>
<dbReference type="CDD" id="cd03135">
    <property type="entry name" value="GATase1_DJ-1"/>
    <property type="match status" value="1"/>
</dbReference>
<dbReference type="STRING" id="1528099.AL705_03565"/>
<feature type="domain" description="DJ-1/PfpI" evidence="1">
    <location>
        <begin position="4"/>
        <end position="161"/>
    </location>
</feature>
<dbReference type="EMBL" id="CP012390">
    <property type="protein sequence ID" value="ALE18887.1"/>
    <property type="molecule type" value="Genomic_DNA"/>
</dbReference>
<dbReference type="RefSeq" id="WP_053961839.1">
    <property type="nucleotide sequence ID" value="NZ_CP009312.1"/>
</dbReference>
<protein>
    <submittedName>
        <fullName evidence="2">Thiamine biosynthesis protein ThiJ</fullName>
    </submittedName>
</protein>